<reference evidence="19" key="1">
    <citation type="journal article" date="2013" name="Genetics">
        <title>The draft genome and transcriptome of Panagrellus redivivus are shaped by the harsh demands of a free-living lifestyle.</title>
        <authorList>
            <person name="Srinivasan J."/>
            <person name="Dillman A.R."/>
            <person name="Macchietto M.G."/>
            <person name="Heikkinen L."/>
            <person name="Lakso M."/>
            <person name="Fracchia K.M."/>
            <person name="Antoshechkin I."/>
            <person name="Mortazavi A."/>
            <person name="Wong G."/>
            <person name="Sternberg P.W."/>
        </authorList>
    </citation>
    <scope>NUCLEOTIDE SEQUENCE [LARGE SCALE GENOMIC DNA]</scope>
    <source>
        <strain evidence="19">MT8872</strain>
    </source>
</reference>
<evidence type="ECO:0000256" key="2">
    <source>
        <dbReference type="ARBA" id="ARBA00008831"/>
    </source>
</evidence>
<evidence type="ECO:0000313" key="20">
    <source>
        <dbReference type="WBParaSite" id="Pan_g23111.t1"/>
    </source>
</evidence>
<reference evidence="20" key="2">
    <citation type="submission" date="2020-10" db="UniProtKB">
        <authorList>
            <consortium name="WormBaseParasite"/>
        </authorList>
    </citation>
    <scope>IDENTIFICATION</scope>
</reference>
<evidence type="ECO:0000256" key="10">
    <source>
        <dbReference type="ARBA" id="ARBA00023098"/>
    </source>
</evidence>
<evidence type="ECO:0000256" key="7">
    <source>
        <dbReference type="ARBA" id="ARBA00022840"/>
    </source>
</evidence>
<dbReference type="SUPFAM" id="SSF55060">
    <property type="entry name" value="GHMP Kinase, C-terminal domain"/>
    <property type="match status" value="1"/>
</dbReference>
<sequence>MLLLPPGITNAVTATVRVPMNIAFVKYWGKADERRMLPLNDSVSANLDDLYAESTIILTTDAEADGVIVNEVPMPVGEGTRFAKVFAEFRRMIAGTDHAQAKILVVSTTSFPVKAGLASSAAGFAAIAYGLGKVGELNDAQVARLARLGSGSACRSLYPGFVHWDSSKTGDEDTFVVPVESGIEFASTLFAAVFVIDNKQKTVGSSEGMKRSVQTSNFLKYRVQEVVPHHVNLIKEAVSTADFITFADVTMRESNSLHAVCLDSLPPLSYLNETSFAMINAVHDFNSTPAGVTAAYTFDAGPNAVVLAQLTNAQRLISHFSRLPWAKFVFETKDEQLKEVLNVQEENNHGDLPEIRVILTKVGKGPAVVP</sequence>
<evidence type="ECO:0000256" key="11">
    <source>
        <dbReference type="ARBA" id="ARBA00023166"/>
    </source>
</evidence>
<keyword evidence="10 15" id="KW-0443">Lipid metabolism</keyword>
<keyword evidence="12 16" id="KW-0753">Steroid metabolism</keyword>
<dbReference type="NCBIfam" id="TIGR01240">
    <property type="entry name" value="mevDPdecarb"/>
    <property type="match status" value="1"/>
</dbReference>
<dbReference type="UniPathway" id="UPA00063"/>
<dbReference type="InterPro" id="IPR036554">
    <property type="entry name" value="GHMP_kinase_C_sf"/>
</dbReference>
<evidence type="ECO:0000256" key="8">
    <source>
        <dbReference type="ARBA" id="ARBA00022955"/>
    </source>
</evidence>
<dbReference type="Pfam" id="PF18376">
    <property type="entry name" value="MDD_C"/>
    <property type="match status" value="1"/>
</dbReference>
<dbReference type="InterPro" id="IPR029765">
    <property type="entry name" value="Mev_diP_decarb"/>
</dbReference>
<keyword evidence="19" id="KW-1185">Reference proteome</keyword>
<comment type="similarity">
    <text evidence="2 15 16">Belongs to the diphosphomevalonate decarboxylase family.</text>
</comment>
<evidence type="ECO:0000256" key="12">
    <source>
        <dbReference type="ARBA" id="ARBA00023221"/>
    </source>
</evidence>
<organism evidence="19 20">
    <name type="scientific">Panagrellus redivivus</name>
    <name type="common">Microworm</name>
    <dbReference type="NCBI Taxonomy" id="6233"/>
    <lineage>
        <taxon>Eukaryota</taxon>
        <taxon>Metazoa</taxon>
        <taxon>Ecdysozoa</taxon>
        <taxon>Nematoda</taxon>
        <taxon>Chromadorea</taxon>
        <taxon>Rhabditida</taxon>
        <taxon>Tylenchina</taxon>
        <taxon>Panagrolaimomorpha</taxon>
        <taxon>Panagrolaimoidea</taxon>
        <taxon>Panagrolaimidae</taxon>
        <taxon>Panagrellus</taxon>
    </lineage>
</organism>
<evidence type="ECO:0000256" key="15">
    <source>
        <dbReference type="PIRNR" id="PIRNR015950"/>
    </source>
</evidence>
<dbReference type="Proteomes" id="UP000492821">
    <property type="component" value="Unassembled WGS sequence"/>
</dbReference>
<dbReference type="GO" id="GO:0004163">
    <property type="term" value="F:diphosphomevalonate decarboxylase activity"/>
    <property type="evidence" value="ECO:0007669"/>
    <property type="project" value="UniProtKB-UniRule"/>
</dbReference>
<evidence type="ECO:0000256" key="4">
    <source>
        <dbReference type="ARBA" id="ARBA00019335"/>
    </source>
</evidence>
<keyword evidence="6 15" id="KW-0547">Nucleotide-binding</keyword>
<dbReference type="InterPro" id="IPR014721">
    <property type="entry name" value="Ribsml_uS5_D2-typ_fold_subgr"/>
</dbReference>
<keyword evidence="7 15" id="KW-0067">ATP-binding</keyword>
<feature type="domain" description="Diphosphomevalonate decarboxylase-like N-terminal" evidence="18">
    <location>
        <begin position="19"/>
        <end position="173"/>
    </location>
</feature>
<dbReference type="GO" id="GO:0005829">
    <property type="term" value="C:cytosol"/>
    <property type="evidence" value="ECO:0007669"/>
    <property type="project" value="InterPro"/>
</dbReference>
<dbReference type="GO" id="GO:0005524">
    <property type="term" value="F:ATP binding"/>
    <property type="evidence" value="ECO:0007669"/>
    <property type="project" value="UniProtKB-UniRule"/>
</dbReference>
<dbReference type="InterPro" id="IPR005935">
    <property type="entry name" value="Mev_decarb"/>
</dbReference>
<evidence type="ECO:0000313" key="19">
    <source>
        <dbReference type="Proteomes" id="UP000492821"/>
    </source>
</evidence>
<dbReference type="WBParaSite" id="Pan_g23111.t1">
    <property type="protein sequence ID" value="Pan_g23111.t1"/>
    <property type="gene ID" value="Pan_g23111"/>
</dbReference>
<keyword evidence="9 16" id="KW-0756">Sterol biosynthesis</keyword>
<keyword evidence="16" id="KW-0152">Cholesterol biosynthesis</keyword>
<accession>A0A7E4VMY4</accession>
<dbReference type="Gene3D" id="3.30.230.10">
    <property type="match status" value="1"/>
</dbReference>
<protein>
    <recommendedName>
        <fullName evidence="4 15">Diphosphomevalonate decarboxylase</fullName>
        <ecNumber evidence="3 15">4.1.1.33</ecNumber>
    </recommendedName>
</protein>
<dbReference type="GO" id="GO:0019287">
    <property type="term" value="P:isopentenyl diphosphate biosynthetic process, mevalonate pathway"/>
    <property type="evidence" value="ECO:0007669"/>
    <property type="project" value="UniProtKB-UniRule"/>
</dbReference>
<evidence type="ECO:0000256" key="6">
    <source>
        <dbReference type="ARBA" id="ARBA00022741"/>
    </source>
</evidence>
<dbReference type="Gene3D" id="3.30.70.890">
    <property type="entry name" value="GHMP kinase, C-terminal domain"/>
    <property type="match status" value="1"/>
</dbReference>
<evidence type="ECO:0000259" key="18">
    <source>
        <dbReference type="Pfam" id="PF22700"/>
    </source>
</evidence>
<dbReference type="PANTHER" id="PTHR10977:SF3">
    <property type="entry name" value="DIPHOSPHOMEVALONATE DECARBOXYLASE"/>
    <property type="match status" value="1"/>
</dbReference>
<keyword evidence="5 16" id="KW-0444">Lipid biosynthesis</keyword>
<evidence type="ECO:0000259" key="17">
    <source>
        <dbReference type="Pfam" id="PF18376"/>
    </source>
</evidence>
<evidence type="ECO:0000256" key="14">
    <source>
        <dbReference type="ARBA" id="ARBA00048154"/>
    </source>
</evidence>
<name>A0A7E4VMY4_PANRE</name>
<dbReference type="EC" id="4.1.1.33" evidence="3 15"/>
<keyword evidence="8 16" id="KW-0752">Steroid biosynthesis</keyword>
<evidence type="ECO:0000256" key="5">
    <source>
        <dbReference type="ARBA" id="ARBA00022516"/>
    </source>
</evidence>
<dbReference type="InterPro" id="IPR020568">
    <property type="entry name" value="Ribosomal_Su5_D2-typ_SF"/>
</dbReference>
<evidence type="ECO:0000256" key="3">
    <source>
        <dbReference type="ARBA" id="ARBA00012296"/>
    </source>
</evidence>
<dbReference type="PANTHER" id="PTHR10977">
    <property type="entry name" value="DIPHOSPHOMEVALONATE DECARBOXYLASE"/>
    <property type="match status" value="1"/>
</dbReference>
<evidence type="ECO:0000256" key="13">
    <source>
        <dbReference type="ARBA" id="ARBA00023239"/>
    </source>
</evidence>
<dbReference type="SUPFAM" id="SSF54211">
    <property type="entry name" value="Ribosomal protein S5 domain 2-like"/>
    <property type="match status" value="1"/>
</dbReference>
<keyword evidence="16" id="KW-0153">Cholesterol metabolism</keyword>
<dbReference type="GO" id="GO:0006695">
    <property type="term" value="P:cholesterol biosynthetic process"/>
    <property type="evidence" value="ECO:0007669"/>
    <property type="project" value="UniProtKB-UniPathway"/>
</dbReference>
<keyword evidence="13 15" id="KW-0456">Lyase</keyword>
<comment type="pathway">
    <text evidence="16">Steroid biosynthesis; cholesterol biosynthesis.</text>
</comment>
<proteinExistence type="inferred from homology"/>
<feature type="domain" description="Mvd1 C-terminal" evidence="17">
    <location>
        <begin position="192"/>
        <end position="369"/>
    </location>
</feature>
<comment type="function">
    <text evidence="1 16">Catalyzes the ATP dependent decarboxylation of (R)-5-diphosphomevalonate to form isopentenyl diphosphate (IPP). Functions in the mevalonate (MVA) pathway leading to isopentenyl diphosphate (IPP), a key precursor for the biosynthesis of isoprenoids and sterol synthesis.</text>
</comment>
<evidence type="ECO:0000256" key="9">
    <source>
        <dbReference type="ARBA" id="ARBA00023011"/>
    </source>
</evidence>
<dbReference type="InterPro" id="IPR041431">
    <property type="entry name" value="Mvd1_C"/>
</dbReference>
<comment type="catalytic activity">
    <reaction evidence="14 15 16">
        <text>(R)-5-diphosphomevalonate + ATP = isopentenyl diphosphate + ADP + phosphate + CO2</text>
        <dbReference type="Rhea" id="RHEA:23732"/>
        <dbReference type="ChEBI" id="CHEBI:16526"/>
        <dbReference type="ChEBI" id="CHEBI:30616"/>
        <dbReference type="ChEBI" id="CHEBI:43474"/>
        <dbReference type="ChEBI" id="CHEBI:57557"/>
        <dbReference type="ChEBI" id="CHEBI:128769"/>
        <dbReference type="ChEBI" id="CHEBI:456216"/>
        <dbReference type="EC" id="4.1.1.33"/>
    </reaction>
</comment>
<dbReference type="Pfam" id="PF22700">
    <property type="entry name" value="MVD-like_N"/>
    <property type="match status" value="1"/>
</dbReference>
<dbReference type="PIRSF" id="PIRSF015950">
    <property type="entry name" value="Mev_P_decrbx"/>
    <property type="match status" value="1"/>
</dbReference>
<evidence type="ECO:0000256" key="16">
    <source>
        <dbReference type="RuleBase" id="RU363086"/>
    </source>
</evidence>
<dbReference type="AlphaFoldDB" id="A0A7E4VMY4"/>
<keyword evidence="11 16" id="KW-1207">Sterol metabolism</keyword>
<dbReference type="InterPro" id="IPR053859">
    <property type="entry name" value="MVD-like_N"/>
</dbReference>
<evidence type="ECO:0000256" key="1">
    <source>
        <dbReference type="ARBA" id="ARBA00003812"/>
    </source>
</evidence>